<keyword evidence="8 10" id="KW-0472">Membrane</keyword>
<evidence type="ECO:0000256" key="6">
    <source>
        <dbReference type="ARBA" id="ARBA00022692"/>
    </source>
</evidence>
<proteinExistence type="inferred from homology"/>
<name>A0A379C3J9_9FIRM</name>
<dbReference type="Proteomes" id="UP000255517">
    <property type="component" value="Unassembled WGS sequence"/>
</dbReference>
<dbReference type="NCBIfam" id="NF038347">
    <property type="entry name" value="FtsX_Gpos"/>
    <property type="match status" value="1"/>
</dbReference>
<evidence type="ECO:0000256" key="3">
    <source>
        <dbReference type="ARBA" id="ARBA00021907"/>
    </source>
</evidence>
<dbReference type="InterPro" id="IPR004513">
    <property type="entry name" value="FtsX"/>
</dbReference>
<keyword evidence="9 10" id="KW-0131">Cell cycle</keyword>
<evidence type="ECO:0000256" key="4">
    <source>
        <dbReference type="ARBA" id="ARBA00022475"/>
    </source>
</evidence>
<dbReference type="GO" id="GO:0051301">
    <property type="term" value="P:cell division"/>
    <property type="evidence" value="ECO:0007669"/>
    <property type="project" value="UniProtKB-KW"/>
</dbReference>
<evidence type="ECO:0000259" key="12">
    <source>
        <dbReference type="Pfam" id="PF02687"/>
    </source>
</evidence>
<keyword evidence="7 11" id="KW-1133">Transmembrane helix</keyword>
<evidence type="ECO:0000256" key="8">
    <source>
        <dbReference type="ARBA" id="ARBA00023136"/>
    </source>
</evidence>
<evidence type="ECO:0000256" key="2">
    <source>
        <dbReference type="ARBA" id="ARBA00007379"/>
    </source>
</evidence>
<comment type="subcellular location">
    <subcellularLocation>
        <location evidence="1">Cell membrane</location>
        <topology evidence="1">Multi-pass membrane protein</topology>
    </subcellularLocation>
</comment>
<evidence type="ECO:0000256" key="5">
    <source>
        <dbReference type="ARBA" id="ARBA00022618"/>
    </source>
</evidence>
<feature type="domain" description="ABC3 transporter permease C-terminal" evidence="12">
    <location>
        <begin position="177"/>
        <end position="298"/>
    </location>
</feature>
<dbReference type="RefSeq" id="WP_009345941.1">
    <property type="nucleotide sequence ID" value="NZ_CAMUOS010000014.1"/>
</dbReference>
<dbReference type="STRING" id="1122949.GCA_000378725_00756"/>
<feature type="transmembrane region" description="Helical" evidence="11">
    <location>
        <begin position="275"/>
        <end position="294"/>
    </location>
</feature>
<feature type="transmembrane region" description="Helical" evidence="11">
    <location>
        <begin position="173"/>
        <end position="191"/>
    </location>
</feature>
<evidence type="ECO:0000256" key="9">
    <source>
        <dbReference type="ARBA" id="ARBA00023306"/>
    </source>
</evidence>
<dbReference type="EMBL" id="UGSZ01000001">
    <property type="protein sequence ID" value="SUB56681.1"/>
    <property type="molecule type" value="Genomic_DNA"/>
</dbReference>
<dbReference type="Pfam" id="PF02687">
    <property type="entry name" value="FtsX"/>
    <property type="match status" value="1"/>
</dbReference>
<evidence type="ECO:0000256" key="7">
    <source>
        <dbReference type="ARBA" id="ARBA00022989"/>
    </source>
</evidence>
<dbReference type="PANTHER" id="PTHR47755">
    <property type="entry name" value="CELL DIVISION PROTEIN FTSX"/>
    <property type="match status" value="1"/>
</dbReference>
<reference evidence="14 15" key="1">
    <citation type="submission" date="2018-06" db="EMBL/GenBank/DDBJ databases">
        <authorList>
            <consortium name="Pathogen Informatics"/>
            <person name="Doyle S."/>
        </authorList>
    </citation>
    <scope>NUCLEOTIDE SEQUENCE [LARGE SCALE GENOMIC DNA]</scope>
    <source>
        <strain evidence="14 15">NCTC13149</strain>
    </source>
</reference>
<dbReference type="InterPro" id="IPR058204">
    <property type="entry name" value="FtsX_firmicutes-type"/>
</dbReference>
<evidence type="ECO:0000256" key="10">
    <source>
        <dbReference type="PIRNR" id="PIRNR003097"/>
    </source>
</evidence>
<evidence type="ECO:0000259" key="13">
    <source>
        <dbReference type="Pfam" id="PF18075"/>
    </source>
</evidence>
<evidence type="ECO:0000313" key="15">
    <source>
        <dbReference type="Proteomes" id="UP000255517"/>
    </source>
</evidence>
<dbReference type="PIRSF" id="PIRSF003097">
    <property type="entry name" value="FtsX"/>
    <property type="match status" value="1"/>
</dbReference>
<dbReference type="InterPro" id="IPR040690">
    <property type="entry name" value="FtsX_ECD"/>
</dbReference>
<keyword evidence="4 10" id="KW-1003">Cell membrane</keyword>
<feature type="domain" description="FtsX extracellular" evidence="13">
    <location>
        <begin position="65"/>
        <end position="154"/>
    </location>
</feature>
<gene>
    <name evidence="14" type="primary">ftsX</name>
    <name evidence="14" type="ORF">NCTC13149_00473</name>
</gene>
<evidence type="ECO:0000256" key="1">
    <source>
        <dbReference type="ARBA" id="ARBA00004651"/>
    </source>
</evidence>
<protein>
    <recommendedName>
        <fullName evidence="3 10">Cell division protein FtsX</fullName>
    </recommendedName>
</protein>
<dbReference type="Gene3D" id="3.30.70.3040">
    <property type="match status" value="1"/>
</dbReference>
<comment type="function">
    <text evidence="10">Part of the ABC transporter FtsEX involved in asymmetric cellular division facilitating the initiation of sporulation.</text>
</comment>
<keyword evidence="5 10" id="KW-0132">Cell division</keyword>
<dbReference type="GO" id="GO:0005886">
    <property type="term" value="C:plasma membrane"/>
    <property type="evidence" value="ECO:0007669"/>
    <property type="project" value="UniProtKB-SubCell"/>
</dbReference>
<dbReference type="AlphaFoldDB" id="A0A379C3J9"/>
<feature type="transmembrane region" description="Helical" evidence="11">
    <location>
        <begin position="227"/>
        <end position="248"/>
    </location>
</feature>
<evidence type="ECO:0000256" key="11">
    <source>
        <dbReference type="SAM" id="Phobius"/>
    </source>
</evidence>
<feature type="transmembrane region" description="Helical" evidence="11">
    <location>
        <begin position="25"/>
        <end position="47"/>
    </location>
</feature>
<sequence>MRLVRQLINVCKEAFKSLWRNKTMAFTSTISIAAMLTLLGVVLLLVLNLNAMVYQTGEKLDKLVFYLKDDAPAVDVNNFIKELTEDARVKKIDYISREDALEEFKEGFGEDVSVFEDMPGGNPLPASITVEMKELSQGLDVKNKYKDLPIVEDVEYQYDFISKMMRFENGLKYVGIAIVAILFLVSVLIMHNTIKIAIANRENEISIMRYIGATNSYIRGPFLIEGILFGVFGALIATFLTVNFYSYLFERINMELFKITNIDLVGVELVKNDLFIVYLCIGIGIGYLGSLFSTKRFLNV</sequence>
<accession>A0A379C3J9</accession>
<dbReference type="Pfam" id="PF18075">
    <property type="entry name" value="FtsX_ECD"/>
    <property type="match status" value="1"/>
</dbReference>
<comment type="similarity">
    <text evidence="2 10">Belongs to the ABC-4 integral membrane protein family. FtsX subfamily.</text>
</comment>
<dbReference type="OrthoDB" id="9812531at2"/>
<evidence type="ECO:0000313" key="14">
    <source>
        <dbReference type="EMBL" id="SUB56681.1"/>
    </source>
</evidence>
<keyword evidence="6 11" id="KW-0812">Transmembrane</keyword>
<dbReference type="InterPro" id="IPR003838">
    <property type="entry name" value="ABC3_permease_C"/>
</dbReference>
<organism evidence="14 15">
    <name type="scientific">Peptoniphilus lacrimalis</name>
    <dbReference type="NCBI Taxonomy" id="33031"/>
    <lineage>
        <taxon>Bacteria</taxon>
        <taxon>Bacillati</taxon>
        <taxon>Bacillota</taxon>
        <taxon>Tissierellia</taxon>
        <taxon>Tissierellales</taxon>
        <taxon>Peptoniphilaceae</taxon>
        <taxon>Peptoniphilus</taxon>
    </lineage>
</organism>
<dbReference type="PANTHER" id="PTHR47755:SF1">
    <property type="entry name" value="CELL DIVISION PROTEIN FTSX"/>
    <property type="match status" value="1"/>
</dbReference>